<comment type="caution">
    <text evidence="3">The sequence shown here is derived from an EMBL/GenBank/DDBJ whole genome shotgun (WGS) entry which is preliminary data.</text>
</comment>
<evidence type="ECO:0000313" key="4">
    <source>
        <dbReference type="Proteomes" id="UP000434957"/>
    </source>
</evidence>
<dbReference type="AlphaFoldDB" id="A0A6A4FH20"/>
<dbReference type="EMBL" id="QXFT01000519">
    <property type="protein sequence ID" value="KAE9341732.1"/>
    <property type="molecule type" value="Genomic_DNA"/>
</dbReference>
<evidence type="ECO:0000313" key="5">
    <source>
        <dbReference type="Proteomes" id="UP000435112"/>
    </source>
</evidence>
<reference evidence="3 4" key="1">
    <citation type="submission" date="2018-08" db="EMBL/GenBank/DDBJ databases">
        <title>Genomic investigation of the strawberry pathogen Phytophthora fragariae indicates pathogenicity is determined by transcriptional variation in three key races.</title>
        <authorList>
            <person name="Adams T.M."/>
            <person name="Armitage A.D."/>
            <person name="Sobczyk M.K."/>
            <person name="Bates H.J."/>
            <person name="Dunwell J.M."/>
            <person name="Nellist C.F."/>
            <person name="Harrison R.J."/>
        </authorList>
    </citation>
    <scope>NUCLEOTIDE SEQUENCE [LARGE SCALE GENOMIC DNA]</scope>
    <source>
        <strain evidence="2 5">SCRP324</strain>
        <strain evidence="3 4">SCRP333</strain>
    </source>
</reference>
<dbReference type="EMBL" id="QXFU01000483">
    <property type="protein sequence ID" value="KAE9032444.1"/>
    <property type="molecule type" value="Genomic_DNA"/>
</dbReference>
<dbReference type="Proteomes" id="UP000435112">
    <property type="component" value="Unassembled WGS sequence"/>
</dbReference>
<accession>A0A6A4FH20</accession>
<evidence type="ECO:0000313" key="2">
    <source>
        <dbReference type="EMBL" id="KAE9032444.1"/>
    </source>
</evidence>
<evidence type="ECO:0000313" key="3">
    <source>
        <dbReference type="EMBL" id="KAE9341732.1"/>
    </source>
</evidence>
<organism evidence="3 4">
    <name type="scientific">Phytophthora rubi</name>
    <dbReference type="NCBI Taxonomy" id="129364"/>
    <lineage>
        <taxon>Eukaryota</taxon>
        <taxon>Sar</taxon>
        <taxon>Stramenopiles</taxon>
        <taxon>Oomycota</taxon>
        <taxon>Peronosporomycetes</taxon>
        <taxon>Peronosporales</taxon>
        <taxon>Peronosporaceae</taxon>
        <taxon>Phytophthora</taxon>
    </lineage>
</organism>
<proteinExistence type="predicted"/>
<keyword evidence="4" id="KW-1185">Reference proteome</keyword>
<name>A0A6A4FH20_9STRA</name>
<protein>
    <submittedName>
        <fullName evidence="3">Uncharacterized protein</fullName>
    </submittedName>
</protein>
<gene>
    <name evidence="2" type="ORF">PR002_g9175</name>
    <name evidence="3" type="ORF">PR003_g9830</name>
</gene>
<feature type="compositionally biased region" description="Basic and acidic residues" evidence="1">
    <location>
        <begin position="1"/>
        <end position="17"/>
    </location>
</feature>
<dbReference type="Proteomes" id="UP000434957">
    <property type="component" value="Unassembled WGS sequence"/>
</dbReference>
<feature type="region of interest" description="Disordered" evidence="1">
    <location>
        <begin position="1"/>
        <end position="55"/>
    </location>
</feature>
<evidence type="ECO:0000256" key="1">
    <source>
        <dbReference type="SAM" id="MobiDB-lite"/>
    </source>
</evidence>
<sequence length="55" mass="5914">MPFTEQERSTHESKGDAWNRAGVDTEGGHWAEGKGGGGGWNSGKKRARTTSAIRL</sequence>